<reference evidence="6" key="1">
    <citation type="journal article" date="2020" name="Nature">
        <title>Giant virus diversity and host interactions through global metagenomics.</title>
        <authorList>
            <person name="Schulz F."/>
            <person name="Roux S."/>
            <person name="Paez-Espino D."/>
            <person name="Jungbluth S."/>
            <person name="Walsh D.A."/>
            <person name="Denef V.J."/>
            <person name="McMahon K.D."/>
            <person name="Konstantinidis K.T."/>
            <person name="Eloe-Fadrosh E.A."/>
            <person name="Kyrpides N.C."/>
            <person name="Woyke T."/>
        </authorList>
    </citation>
    <scope>NUCLEOTIDE SEQUENCE</scope>
    <source>
        <strain evidence="6">GVMAG-M-3300023174-141</strain>
    </source>
</reference>
<dbReference type="PANTHER" id="PTHR23291:SF50">
    <property type="entry name" value="PROTEIN LIFEGUARD 4"/>
    <property type="match status" value="1"/>
</dbReference>
<dbReference type="AlphaFoldDB" id="A0A6C0DE85"/>
<keyword evidence="4 5" id="KW-0472">Membrane</keyword>
<protein>
    <submittedName>
        <fullName evidence="6">Uncharacterized protein</fullName>
    </submittedName>
</protein>
<keyword evidence="3 5" id="KW-1133">Transmembrane helix</keyword>
<feature type="transmembrane region" description="Helical" evidence="5">
    <location>
        <begin position="154"/>
        <end position="174"/>
    </location>
</feature>
<organism evidence="6">
    <name type="scientific">viral metagenome</name>
    <dbReference type="NCBI Taxonomy" id="1070528"/>
    <lineage>
        <taxon>unclassified sequences</taxon>
        <taxon>metagenomes</taxon>
        <taxon>organismal metagenomes</taxon>
    </lineage>
</organism>
<dbReference type="GO" id="GO:0016020">
    <property type="term" value="C:membrane"/>
    <property type="evidence" value="ECO:0007669"/>
    <property type="project" value="UniProtKB-SubCell"/>
</dbReference>
<evidence type="ECO:0000256" key="1">
    <source>
        <dbReference type="ARBA" id="ARBA00004141"/>
    </source>
</evidence>
<keyword evidence="2 5" id="KW-0812">Transmembrane</keyword>
<proteinExistence type="predicted"/>
<feature type="transmembrane region" description="Helical" evidence="5">
    <location>
        <begin position="123"/>
        <end position="147"/>
    </location>
</feature>
<feature type="transmembrane region" description="Helical" evidence="5">
    <location>
        <begin position="6"/>
        <end position="28"/>
    </location>
</feature>
<feature type="transmembrane region" description="Helical" evidence="5">
    <location>
        <begin position="100"/>
        <end position="117"/>
    </location>
</feature>
<comment type="subcellular location">
    <subcellularLocation>
        <location evidence="1">Membrane</location>
        <topology evidence="1">Multi-pass membrane protein</topology>
    </subcellularLocation>
</comment>
<feature type="transmembrane region" description="Helical" evidence="5">
    <location>
        <begin position="40"/>
        <end position="61"/>
    </location>
</feature>
<evidence type="ECO:0000256" key="2">
    <source>
        <dbReference type="ARBA" id="ARBA00022692"/>
    </source>
</evidence>
<sequence>MSCENYYGKVFAHVAGALGIAAVSAEHFDISGSLRQSFSMQILSIILNLAVSLILLFGVFWTEPGSTFQYILFAAFAFWLGQSMHAMVSKLETKQKLKQVLILTVGIFLGMMAIGFYDKQNTLGFGMYFIAALAGLIVAQIFLMIFYSKEAHSIISFFGVVLFSLLVVYDTQVIKKNKQVCNVLLKRGIKPNFPKESLGLFLDFINLFSNLSQQQS</sequence>
<evidence type="ECO:0000313" key="6">
    <source>
        <dbReference type="EMBL" id="QHT14827.1"/>
    </source>
</evidence>
<evidence type="ECO:0000256" key="3">
    <source>
        <dbReference type="ARBA" id="ARBA00022989"/>
    </source>
</evidence>
<feature type="transmembrane region" description="Helical" evidence="5">
    <location>
        <begin position="67"/>
        <end position="88"/>
    </location>
</feature>
<dbReference type="PANTHER" id="PTHR23291">
    <property type="entry name" value="BAX INHIBITOR-RELATED"/>
    <property type="match status" value="1"/>
</dbReference>
<evidence type="ECO:0000256" key="5">
    <source>
        <dbReference type="SAM" id="Phobius"/>
    </source>
</evidence>
<accession>A0A6C0DE85</accession>
<dbReference type="Pfam" id="PF01027">
    <property type="entry name" value="Bax1-I"/>
    <property type="match status" value="1"/>
</dbReference>
<dbReference type="InterPro" id="IPR006214">
    <property type="entry name" value="Bax_inhibitor_1-related"/>
</dbReference>
<dbReference type="EMBL" id="MN739591">
    <property type="protein sequence ID" value="QHT14827.1"/>
    <property type="molecule type" value="Genomic_DNA"/>
</dbReference>
<name>A0A6C0DE85_9ZZZZ</name>
<evidence type="ECO:0000256" key="4">
    <source>
        <dbReference type="ARBA" id="ARBA00023136"/>
    </source>
</evidence>